<accession>A0A699HHI3</accession>
<organism evidence="2">
    <name type="scientific">Tanacetum cinerariifolium</name>
    <name type="common">Dalmatian daisy</name>
    <name type="synonym">Chrysanthemum cinerariifolium</name>
    <dbReference type="NCBI Taxonomy" id="118510"/>
    <lineage>
        <taxon>Eukaryota</taxon>
        <taxon>Viridiplantae</taxon>
        <taxon>Streptophyta</taxon>
        <taxon>Embryophyta</taxon>
        <taxon>Tracheophyta</taxon>
        <taxon>Spermatophyta</taxon>
        <taxon>Magnoliopsida</taxon>
        <taxon>eudicotyledons</taxon>
        <taxon>Gunneridae</taxon>
        <taxon>Pentapetalae</taxon>
        <taxon>asterids</taxon>
        <taxon>campanulids</taxon>
        <taxon>Asterales</taxon>
        <taxon>Asteraceae</taxon>
        <taxon>Asteroideae</taxon>
        <taxon>Anthemideae</taxon>
        <taxon>Anthemidinae</taxon>
        <taxon>Tanacetum</taxon>
    </lineage>
</organism>
<sequence length="130" mass="14952">MENLNEVRVKDLRSDNGTEFRNHKFEELYDEKCPGNTEYFPYIPAYENTTPSESPILQEYVISEDPPEFTKDDNHPALNKPHQTESVDLLEPTEPQTYVIFETISDVQPSPTISPSAKVILQTLVPQDRL</sequence>
<feature type="region of interest" description="Disordered" evidence="1">
    <location>
        <begin position="66"/>
        <end position="85"/>
    </location>
</feature>
<protein>
    <submittedName>
        <fullName evidence="2">Uncharacterized protein</fullName>
    </submittedName>
</protein>
<gene>
    <name evidence="2" type="ORF">Tci_352832</name>
</gene>
<reference evidence="2" key="1">
    <citation type="journal article" date="2019" name="Sci. Rep.">
        <title>Draft genome of Tanacetum cinerariifolium, the natural source of mosquito coil.</title>
        <authorList>
            <person name="Yamashiro T."/>
            <person name="Shiraishi A."/>
            <person name="Satake H."/>
            <person name="Nakayama K."/>
        </authorList>
    </citation>
    <scope>NUCLEOTIDE SEQUENCE</scope>
</reference>
<proteinExistence type="predicted"/>
<dbReference type="AlphaFoldDB" id="A0A699HHI3"/>
<dbReference type="EMBL" id="BKCJ010131490">
    <property type="protein sequence ID" value="GEX80857.1"/>
    <property type="molecule type" value="Genomic_DNA"/>
</dbReference>
<name>A0A699HHI3_TANCI</name>
<evidence type="ECO:0000313" key="2">
    <source>
        <dbReference type="EMBL" id="GEX80857.1"/>
    </source>
</evidence>
<comment type="caution">
    <text evidence="2">The sequence shown here is derived from an EMBL/GenBank/DDBJ whole genome shotgun (WGS) entry which is preliminary data.</text>
</comment>
<evidence type="ECO:0000256" key="1">
    <source>
        <dbReference type="SAM" id="MobiDB-lite"/>
    </source>
</evidence>